<dbReference type="Pfam" id="PF13561">
    <property type="entry name" value="adh_short_C2"/>
    <property type="match status" value="1"/>
</dbReference>
<dbReference type="AlphaFoldDB" id="A0A2G5HM33"/>
<dbReference type="EMBL" id="LKMD01000105">
    <property type="protein sequence ID" value="PIA93585.1"/>
    <property type="molecule type" value="Genomic_DNA"/>
</dbReference>
<dbReference type="InterPro" id="IPR002347">
    <property type="entry name" value="SDR_fam"/>
</dbReference>
<name>A0A2G5HM33_CERBT</name>
<evidence type="ECO:0000313" key="3">
    <source>
        <dbReference type="EMBL" id="PIA93585.1"/>
    </source>
</evidence>
<dbReference type="PRINTS" id="PR00081">
    <property type="entry name" value="GDHRDH"/>
</dbReference>
<dbReference type="PANTHER" id="PTHR42760">
    <property type="entry name" value="SHORT-CHAIN DEHYDROGENASES/REDUCTASES FAMILY MEMBER"/>
    <property type="match status" value="1"/>
</dbReference>
<reference evidence="4 6" key="2">
    <citation type="submission" date="2023-09" db="EMBL/GenBank/DDBJ databases">
        <title>Complete-Gapless Cercospora beticola genome.</title>
        <authorList>
            <person name="Wyatt N.A."/>
            <person name="Spanner R.E."/>
            <person name="Bolton M.D."/>
        </authorList>
    </citation>
    <scope>NUCLEOTIDE SEQUENCE [LARGE SCALE GENOMIC DNA]</scope>
    <source>
        <strain evidence="4">Cb09-40</strain>
    </source>
</reference>
<evidence type="ECO:0000256" key="1">
    <source>
        <dbReference type="ARBA" id="ARBA00006484"/>
    </source>
</evidence>
<reference evidence="3 5" key="1">
    <citation type="submission" date="2015-10" db="EMBL/GenBank/DDBJ databases">
        <title>The cercosporin biosynthetic gene cluster was horizontally transferred to several fungal lineages and shown to be expanded in Cercospora beticola based on microsynteny with recipient genomes.</title>
        <authorList>
            <person name="De Jonge R."/>
            <person name="Ebert M.K."/>
            <person name="Suttle J.C."/>
            <person name="Jurick Ii W.M."/>
            <person name="Secor G.A."/>
            <person name="Thomma B.P."/>
            <person name="Van De Peer Y."/>
            <person name="Bolton M.D."/>
        </authorList>
    </citation>
    <scope>NUCLEOTIDE SEQUENCE [LARGE SCALE GENOMIC DNA]</scope>
    <source>
        <strain evidence="3 5">09-40</strain>
    </source>
</reference>
<dbReference type="Gene3D" id="3.40.50.720">
    <property type="entry name" value="NAD(P)-binding Rossmann-like Domain"/>
    <property type="match status" value="1"/>
</dbReference>
<proteinExistence type="inferred from homology"/>
<sequence>MAYSSRLAIIVGGIGGLGSVTGKLLRSQGARLALLYAPFEQSRVGPTISQVFGNDSKDIRSYACDVTSHESVKEAFAAIAKDDVAFPSILVNAAGYVNLQPLETFDVNDILKHYMVNLHGPTLTGQAFANTYFAAVQRAKGQAPGGRIVNIASQAAHVALQNHGPYCASKAGLVGLTRSQASEWGPRGITANSISPGPVWTELGKKAWSDQKAREEYQAAVPTGKFAEPHEVARIVDFLCRDEALNINGDDIRLEGGYTARLNVYIFSTRDGRPYEDGSQYLIVCNQGYSSNSQNVFGLIPVAVNSYLDCLNLCSNQGSICAGITYGYFGSDTLQCNLKTKMLRDNQPSGYNVDSALRMSGPTVSGNRSQLVTNGDFMENMGSLSPWTTDTFSIEGISGVPTSYWVLADSFGYKAGELIQAVNISAGLSYYMTLSLSFSTSGPISPNNFCNFYAQTDYEILFFFNPNLTSFTSAFSSTFNASGTTTRDANRFILFMYCSGNFNITWTIDSVAFYTNVPSLGANPLVPPPSTSILRDGNFTSGLQYWRWRPNPNLNNNVLSPSSIATVLLPPGTLNNVTALMNYMMPSSLVPSTPGLTPQQQQQQQQQQQRLTVITFSTLSPVTPTFTSGYLTQIAPLPISLNQTFRLTGTVYFNVSSSCSCDAGIYNTLYRNSGVNGWAWSVFGVRERRVVEVDVTGMATAGNAEFQVYVGCEGTDAGCGVGVGGLAMRVNV</sequence>
<dbReference type="PROSITE" id="PS00061">
    <property type="entry name" value="ADH_SHORT"/>
    <property type="match status" value="1"/>
</dbReference>
<evidence type="ECO:0000313" key="5">
    <source>
        <dbReference type="Proteomes" id="UP000230605"/>
    </source>
</evidence>
<evidence type="ECO:0000256" key="2">
    <source>
        <dbReference type="ARBA" id="ARBA00022857"/>
    </source>
</evidence>
<protein>
    <submittedName>
        <fullName evidence="3">L-xylulose reductase</fullName>
    </submittedName>
</protein>
<comment type="similarity">
    <text evidence="1">Belongs to the short-chain dehydrogenases/reductases (SDR) family.</text>
</comment>
<evidence type="ECO:0000313" key="4">
    <source>
        <dbReference type="EMBL" id="WPB01946.1"/>
    </source>
</evidence>
<dbReference type="CDD" id="cd05233">
    <property type="entry name" value="SDR_c"/>
    <property type="match status" value="1"/>
</dbReference>
<dbReference type="OrthoDB" id="3648169at2759"/>
<dbReference type="PANTHER" id="PTHR42760:SF122">
    <property type="entry name" value="NAD(P)-BINDING PROTEIN"/>
    <property type="match status" value="1"/>
</dbReference>
<dbReference type="GO" id="GO:0016616">
    <property type="term" value="F:oxidoreductase activity, acting on the CH-OH group of donors, NAD or NADP as acceptor"/>
    <property type="evidence" value="ECO:0007669"/>
    <property type="project" value="TreeGrafter"/>
</dbReference>
<accession>A0A2G5HM33</accession>
<keyword evidence="2" id="KW-0521">NADP</keyword>
<dbReference type="SUPFAM" id="SSF51735">
    <property type="entry name" value="NAD(P)-binding Rossmann-fold domains"/>
    <property type="match status" value="1"/>
</dbReference>
<dbReference type="Proteomes" id="UP000230605">
    <property type="component" value="Chromosome 4"/>
</dbReference>
<organism evidence="3 5">
    <name type="scientific">Cercospora beticola</name>
    <name type="common">Sugarbeet leaf spot fungus</name>
    <dbReference type="NCBI Taxonomy" id="122368"/>
    <lineage>
        <taxon>Eukaryota</taxon>
        <taxon>Fungi</taxon>
        <taxon>Dikarya</taxon>
        <taxon>Ascomycota</taxon>
        <taxon>Pezizomycotina</taxon>
        <taxon>Dothideomycetes</taxon>
        <taxon>Dothideomycetidae</taxon>
        <taxon>Mycosphaerellales</taxon>
        <taxon>Mycosphaerellaceae</taxon>
        <taxon>Cercospora</taxon>
    </lineage>
</organism>
<dbReference type="PRINTS" id="PR00080">
    <property type="entry name" value="SDRFAMILY"/>
</dbReference>
<keyword evidence="6" id="KW-1185">Reference proteome</keyword>
<dbReference type="InterPro" id="IPR020904">
    <property type="entry name" value="Sc_DH/Rdtase_CS"/>
</dbReference>
<dbReference type="GO" id="GO:0048038">
    <property type="term" value="F:quinone binding"/>
    <property type="evidence" value="ECO:0007669"/>
    <property type="project" value="TreeGrafter"/>
</dbReference>
<dbReference type="GO" id="GO:0006633">
    <property type="term" value="P:fatty acid biosynthetic process"/>
    <property type="evidence" value="ECO:0007669"/>
    <property type="project" value="TreeGrafter"/>
</dbReference>
<dbReference type="EMBL" id="CP134187">
    <property type="protein sequence ID" value="WPB01946.1"/>
    <property type="molecule type" value="Genomic_DNA"/>
</dbReference>
<gene>
    <name evidence="3" type="ORF">CB0940_04685</name>
    <name evidence="4" type="ORF">RHO25_006579</name>
</gene>
<evidence type="ECO:0000313" key="6">
    <source>
        <dbReference type="Proteomes" id="UP001302367"/>
    </source>
</evidence>
<dbReference type="Proteomes" id="UP001302367">
    <property type="component" value="Chromosome 4"/>
</dbReference>
<dbReference type="InterPro" id="IPR036291">
    <property type="entry name" value="NAD(P)-bd_dom_sf"/>
</dbReference>